<keyword evidence="2 8" id="KW-0645">Protease</keyword>
<evidence type="ECO:0000256" key="6">
    <source>
        <dbReference type="ARBA" id="ARBA00023125"/>
    </source>
</evidence>
<dbReference type="InterPro" id="IPR036590">
    <property type="entry name" value="SRAP-like"/>
</dbReference>
<sequence length="242" mass="28205">MCNRFSAQLITLKDGTQRWIKVTFADSEYKFPFGTESFPNPPLPDRPVYYPGYDVFCVSHDGEAVTPEIRIWGNYPPWAPTRIANSKSENIFSSKHWGKYSTHNRCLIPATAFYEWEYETEKIKHNTKIEIAGRESFVFAGIYGEDINPKTKVKEHWCTILTQEANDRMKEIHNHGENRWRQPVILADENLEAWLDPSYNDPEKLSKLINSYPSSWVIATRIPSDIAPRKKKQENTLFDIED</sequence>
<dbReference type="Gene3D" id="3.90.1680.10">
    <property type="entry name" value="SOS response associated peptidase-like"/>
    <property type="match status" value="1"/>
</dbReference>
<dbReference type="EMBL" id="RQEY01000024">
    <property type="protein sequence ID" value="TGK36255.1"/>
    <property type="molecule type" value="Genomic_DNA"/>
</dbReference>
<dbReference type="RefSeq" id="WP_135775992.1">
    <property type="nucleotide sequence ID" value="NZ_RQEY01000024.1"/>
</dbReference>
<keyword evidence="6" id="KW-0238">DNA-binding</keyword>
<dbReference type="GO" id="GO:0003697">
    <property type="term" value="F:single-stranded DNA binding"/>
    <property type="evidence" value="ECO:0007669"/>
    <property type="project" value="InterPro"/>
</dbReference>
<evidence type="ECO:0000256" key="1">
    <source>
        <dbReference type="ARBA" id="ARBA00008136"/>
    </source>
</evidence>
<evidence type="ECO:0000256" key="7">
    <source>
        <dbReference type="ARBA" id="ARBA00023239"/>
    </source>
</evidence>
<dbReference type="GO" id="GO:0006508">
    <property type="term" value="P:proteolysis"/>
    <property type="evidence" value="ECO:0007669"/>
    <property type="project" value="UniProtKB-KW"/>
</dbReference>
<comment type="caution">
    <text evidence="9">The sequence shown here is derived from an EMBL/GenBank/DDBJ whole genome shotgun (WGS) entry which is preliminary data.</text>
</comment>
<dbReference type="GO" id="GO:0016829">
    <property type="term" value="F:lyase activity"/>
    <property type="evidence" value="ECO:0007669"/>
    <property type="project" value="UniProtKB-KW"/>
</dbReference>
<accession>A0A4R9GWW0</accession>
<dbReference type="EC" id="3.4.-.-" evidence="8"/>
<keyword evidence="10" id="KW-1185">Reference proteome</keyword>
<dbReference type="PANTHER" id="PTHR13604">
    <property type="entry name" value="DC12-RELATED"/>
    <property type="match status" value="1"/>
</dbReference>
<dbReference type="Pfam" id="PF02586">
    <property type="entry name" value="SRAP"/>
    <property type="match status" value="1"/>
</dbReference>
<evidence type="ECO:0000256" key="3">
    <source>
        <dbReference type="ARBA" id="ARBA00022763"/>
    </source>
</evidence>
<dbReference type="OrthoDB" id="9782620at2"/>
<gene>
    <name evidence="9" type="ORF">EHO65_18310</name>
</gene>
<evidence type="ECO:0000256" key="5">
    <source>
        <dbReference type="ARBA" id="ARBA00023124"/>
    </source>
</evidence>
<organism evidence="9 10">
    <name type="scientific">Leptospira andrefontaineae</name>
    <dbReference type="NCBI Taxonomy" id="2484976"/>
    <lineage>
        <taxon>Bacteria</taxon>
        <taxon>Pseudomonadati</taxon>
        <taxon>Spirochaetota</taxon>
        <taxon>Spirochaetia</taxon>
        <taxon>Leptospirales</taxon>
        <taxon>Leptospiraceae</taxon>
        <taxon>Leptospira</taxon>
    </lineage>
</organism>
<dbReference type="Proteomes" id="UP000298097">
    <property type="component" value="Unassembled WGS sequence"/>
</dbReference>
<dbReference type="SUPFAM" id="SSF143081">
    <property type="entry name" value="BB1717-like"/>
    <property type="match status" value="1"/>
</dbReference>
<keyword evidence="3" id="KW-0227">DNA damage</keyword>
<name>A0A4R9GWW0_9LEPT</name>
<evidence type="ECO:0000313" key="9">
    <source>
        <dbReference type="EMBL" id="TGK36255.1"/>
    </source>
</evidence>
<protein>
    <recommendedName>
        <fullName evidence="8">Abasic site processing protein</fullName>
        <ecNumber evidence="8">3.4.-.-</ecNumber>
    </recommendedName>
</protein>
<keyword evidence="5" id="KW-0190">Covalent protein-DNA linkage</keyword>
<dbReference type="GO" id="GO:0106300">
    <property type="term" value="P:protein-DNA covalent cross-linking repair"/>
    <property type="evidence" value="ECO:0007669"/>
    <property type="project" value="InterPro"/>
</dbReference>
<dbReference type="GO" id="GO:0008233">
    <property type="term" value="F:peptidase activity"/>
    <property type="evidence" value="ECO:0007669"/>
    <property type="project" value="UniProtKB-KW"/>
</dbReference>
<evidence type="ECO:0000256" key="2">
    <source>
        <dbReference type="ARBA" id="ARBA00022670"/>
    </source>
</evidence>
<keyword evidence="7" id="KW-0456">Lyase</keyword>
<comment type="similarity">
    <text evidence="1 8">Belongs to the SOS response-associated peptidase family.</text>
</comment>
<dbReference type="InterPro" id="IPR003738">
    <property type="entry name" value="SRAP"/>
</dbReference>
<evidence type="ECO:0000313" key="10">
    <source>
        <dbReference type="Proteomes" id="UP000298097"/>
    </source>
</evidence>
<proteinExistence type="inferred from homology"/>
<dbReference type="PANTHER" id="PTHR13604:SF0">
    <property type="entry name" value="ABASIC SITE PROCESSING PROTEIN HMCES"/>
    <property type="match status" value="1"/>
</dbReference>
<evidence type="ECO:0000256" key="4">
    <source>
        <dbReference type="ARBA" id="ARBA00022801"/>
    </source>
</evidence>
<reference evidence="9" key="1">
    <citation type="journal article" date="2019" name="PLoS Negl. Trop. Dis.">
        <title>Revisiting the worldwide diversity of Leptospira species in the environment.</title>
        <authorList>
            <person name="Vincent A.T."/>
            <person name="Schiettekatte O."/>
            <person name="Bourhy P."/>
            <person name="Veyrier F.J."/>
            <person name="Picardeau M."/>
        </authorList>
    </citation>
    <scope>NUCLEOTIDE SEQUENCE [LARGE SCALE GENOMIC DNA]</scope>
    <source>
        <strain evidence="9">201800301</strain>
    </source>
</reference>
<dbReference type="AlphaFoldDB" id="A0A4R9GWW0"/>
<keyword evidence="4 8" id="KW-0378">Hydrolase</keyword>
<evidence type="ECO:0000256" key="8">
    <source>
        <dbReference type="RuleBase" id="RU364100"/>
    </source>
</evidence>